<proteinExistence type="inferred from homology"/>
<dbReference type="SUPFAM" id="SSF52540">
    <property type="entry name" value="P-loop containing nucleoside triphosphate hydrolases"/>
    <property type="match status" value="1"/>
</dbReference>
<accession>A0ABQ1RDD4</accession>
<evidence type="ECO:0000256" key="4">
    <source>
        <dbReference type="ARBA" id="ARBA00022723"/>
    </source>
</evidence>
<dbReference type="Gene3D" id="1.10.3210.30">
    <property type="match status" value="1"/>
</dbReference>
<evidence type="ECO:0000256" key="3">
    <source>
        <dbReference type="ARBA" id="ARBA00022722"/>
    </source>
</evidence>
<dbReference type="EMBL" id="BMGJ01000008">
    <property type="protein sequence ID" value="GGD66757.1"/>
    <property type="molecule type" value="Genomic_DNA"/>
</dbReference>
<dbReference type="InterPro" id="IPR014001">
    <property type="entry name" value="Helicase_ATP-bd"/>
</dbReference>
<dbReference type="CDD" id="cd17930">
    <property type="entry name" value="DEXHc_cas3"/>
    <property type="match status" value="1"/>
</dbReference>
<sequence length="758" mass="85204">MPLEEYVAHIRFTDDQNVESHLLEDHLRKVSKLAGEFASQFGRDWAFQAGLWHDMGKYQQRFQTYIRKAVGVEKENAHVESEKHPKRSPHSTAGAKYAVEKIGGIPGHILAYLIAGHHAGLPDWDGGKGSLSFRLNECSDEYESSLAAPVPEDILQHKPMQPPEFIRDSGKIALWMRMLFSTLVDADFLDTESFMSPDKSSARKTLLSQHALANRFFSYMEGLRKAPDGREITAIRNQIYDQCIRASERESGIYSLTVPTGGGKTLSSLAFALQHAKKHGKDRIIYAIPFTSIIEQNAKVFKEILGDNAVLEHHSNLDIQSGKESARNRLKAENWDAPLIVTTNVQLFESLHASRTSRCRKLHNIANSVIILDEAQQLPRDFHDPITRVMQQLADHFGVTWVLCTATQPELSHQSDSFGRLLLSGLSNVREIVDDPVSLSKKLKRVTVEMPPPAAEKKSWQELASELDSEESVLVIVNTRRNCKELFAHLRDDGNKVHLSAQMCAEHRSDVIEDVVNRLAKRRKGDKRPLRLISTQLIEAGVDVDFPVVYRAMAGLDSIAQSAGRCNREGMMSSRGRVVVFRPVNQCPPGFLRQAEDTTESMLAAEMLNDPLSPQNFRLYFSQLNEKGSQDKHQITQLLTAQNLNGKLKIDFRTAAEKFRLIDNNGVSIVVPYIPPGLDESPVGQWLQTLDSMPDTKWIYRKLQRFTISVPEAYAIKLEKQGSLFVQAGLFVAGEGCYDPQFGLTLPDELSDVEKFII</sequence>
<keyword evidence="3" id="KW-0540">Nuclease</keyword>
<dbReference type="InterPro" id="IPR027417">
    <property type="entry name" value="P-loop_NTPase"/>
</dbReference>
<dbReference type="InterPro" id="IPR011545">
    <property type="entry name" value="DEAD/DEAH_box_helicase_dom"/>
</dbReference>
<dbReference type="CDD" id="cd09641">
    <property type="entry name" value="Cas3''_I"/>
    <property type="match status" value="1"/>
</dbReference>
<dbReference type="InterPro" id="IPR006483">
    <property type="entry name" value="CRISPR-assoc_Cas3_HD"/>
</dbReference>
<gene>
    <name evidence="12" type="ORF">GCM10011357_22510</name>
</gene>
<evidence type="ECO:0000256" key="2">
    <source>
        <dbReference type="ARBA" id="ARBA00009046"/>
    </source>
</evidence>
<evidence type="ECO:0000256" key="1">
    <source>
        <dbReference type="ARBA" id="ARBA00006847"/>
    </source>
</evidence>
<organism evidence="12 13">
    <name type="scientific">Lacimicrobium alkaliphilum</name>
    <dbReference type="NCBI Taxonomy" id="1526571"/>
    <lineage>
        <taxon>Bacteria</taxon>
        <taxon>Pseudomonadati</taxon>
        <taxon>Pseudomonadota</taxon>
        <taxon>Gammaproteobacteria</taxon>
        <taxon>Alteromonadales</taxon>
        <taxon>Alteromonadaceae</taxon>
        <taxon>Lacimicrobium</taxon>
    </lineage>
</organism>
<keyword evidence="4" id="KW-0479">Metal-binding</keyword>
<keyword evidence="13" id="KW-1185">Reference proteome</keyword>
<evidence type="ECO:0000256" key="9">
    <source>
        <dbReference type="ARBA" id="ARBA00023118"/>
    </source>
</evidence>
<dbReference type="SUPFAM" id="SSF109604">
    <property type="entry name" value="HD-domain/PDEase-like"/>
    <property type="match status" value="1"/>
</dbReference>
<keyword evidence="5" id="KW-0547">Nucleotide-binding</keyword>
<dbReference type="RefSeq" id="WP_099034911.1">
    <property type="nucleotide sequence ID" value="NZ_BMGJ01000008.1"/>
</dbReference>
<evidence type="ECO:0000256" key="8">
    <source>
        <dbReference type="ARBA" id="ARBA00022840"/>
    </source>
</evidence>
<reference evidence="13" key="1">
    <citation type="journal article" date="2019" name="Int. J. Syst. Evol. Microbiol.">
        <title>The Global Catalogue of Microorganisms (GCM) 10K type strain sequencing project: providing services to taxonomists for standard genome sequencing and annotation.</title>
        <authorList>
            <consortium name="The Broad Institute Genomics Platform"/>
            <consortium name="The Broad Institute Genome Sequencing Center for Infectious Disease"/>
            <person name="Wu L."/>
            <person name="Ma J."/>
        </authorList>
    </citation>
    <scope>NUCLEOTIDE SEQUENCE [LARGE SCALE GENOMIC DNA]</scope>
    <source>
        <strain evidence="13">CGMCC 1.12923</strain>
    </source>
</reference>
<comment type="similarity">
    <text evidence="1">In the N-terminal section; belongs to the CRISPR-associated nuclease Cas3-HD family.</text>
</comment>
<comment type="similarity">
    <text evidence="2">In the central section; belongs to the CRISPR-associated helicase Cas3 family.</text>
</comment>
<dbReference type="SMART" id="SM00487">
    <property type="entry name" value="DEXDc"/>
    <property type="match status" value="1"/>
</dbReference>
<name>A0ABQ1RDD4_9ALTE</name>
<dbReference type="InterPro" id="IPR006474">
    <property type="entry name" value="Helicase_Cas3_CRISPR-ass_core"/>
</dbReference>
<evidence type="ECO:0000256" key="7">
    <source>
        <dbReference type="ARBA" id="ARBA00022806"/>
    </source>
</evidence>
<dbReference type="PANTHER" id="PTHR24031">
    <property type="entry name" value="RNA HELICASE"/>
    <property type="match status" value="1"/>
</dbReference>
<evidence type="ECO:0000313" key="13">
    <source>
        <dbReference type="Proteomes" id="UP000614272"/>
    </source>
</evidence>
<dbReference type="Pfam" id="PF18019">
    <property type="entry name" value="Cas3_HD"/>
    <property type="match status" value="1"/>
</dbReference>
<keyword evidence="6" id="KW-0378">Hydrolase</keyword>
<dbReference type="PROSITE" id="PS51192">
    <property type="entry name" value="HELICASE_ATP_BIND_1"/>
    <property type="match status" value="1"/>
</dbReference>
<evidence type="ECO:0000259" key="10">
    <source>
        <dbReference type="PROSITE" id="PS51192"/>
    </source>
</evidence>
<evidence type="ECO:0000313" key="12">
    <source>
        <dbReference type="EMBL" id="GGD66757.1"/>
    </source>
</evidence>
<evidence type="ECO:0000256" key="5">
    <source>
        <dbReference type="ARBA" id="ARBA00022741"/>
    </source>
</evidence>
<dbReference type="Pfam" id="PF22590">
    <property type="entry name" value="Cas3-like_C_2"/>
    <property type="match status" value="1"/>
</dbReference>
<keyword evidence="9" id="KW-0051">Antiviral defense</keyword>
<dbReference type="NCBIfam" id="TIGR01596">
    <property type="entry name" value="cas3_HD"/>
    <property type="match status" value="1"/>
</dbReference>
<evidence type="ECO:0000259" key="11">
    <source>
        <dbReference type="PROSITE" id="PS51643"/>
    </source>
</evidence>
<keyword evidence="7" id="KW-0347">Helicase</keyword>
<dbReference type="NCBIfam" id="TIGR01587">
    <property type="entry name" value="cas3_core"/>
    <property type="match status" value="1"/>
</dbReference>
<feature type="domain" description="Helicase ATP-binding" evidence="10">
    <location>
        <begin position="245"/>
        <end position="426"/>
    </location>
</feature>
<dbReference type="PROSITE" id="PS51643">
    <property type="entry name" value="HD_CAS3"/>
    <property type="match status" value="1"/>
</dbReference>
<dbReference type="Gene3D" id="3.40.50.300">
    <property type="entry name" value="P-loop containing nucleotide triphosphate hydrolases"/>
    <property type="match status" value="2"/>
</dbReference>
<evidence type="ECO:0000256" key="6">
    <source>
        <dbReference type="ARBA" id="ARBA00022801"/>
    </source>
</evidence>
<dbReference type="Proteomes" id="UP000614272">
    <property type="component" value="Unassembled WGS sequence"/>
</dbReference>
<protein>
    <submittedName>
        <fullName evidence="12">CRISPR-associated helicase Cas3</fullName>
    </submittedName>
</protein>
<keyword evidence="8" id="KW-0067">ATP-binding</keyword>
<dbReference type="InterPro" id="IPR038257">
    <property type="entry name" value="CRISPR-assoc_Cas3_HD_sf"/>
</dbReference>
<dbReference type="InterPro" id="IPR054712">
    <property type="entry name" value="Cas3-like_dom"/>
</dbReference>
<feature type="domain" description="HD Cas3-type" evidence="11">
    <location>
        <begin position="16"/>
        <end position="189"/>
    </location>
</feature>
<comment type="caution">
    <text evidence="12">The sequence shown here is derived from an EMBL/GenBank/DDBJ whole genome shotgun (WGS) entry which is preliminary data.</text>
</comment>
<dbReference type="Pfam" id="PF00270">
    <property type="entry name" value="DEAD"/>
    <property type="match status" value="1"/>
</dbReference>